<organism evidence="1 2">
    <name type="scientific">candidate division WWE3 bacterium CG08_land_8_20_14_0_20_40_13</name>
    <dbReference type="NCBI Taxonomy" id="1975084"/>
    <lineage>
        <taxon>Bacteria</taxon>
        <taxon>Katanobacteria</taxon>
    </lineage>
</organism>
<dbReference type="SUPFAM" id="SSF53756">
    <property type="entry name" value="UDP-Glycosyltransferase/glycogen phosphorylase"/>
    <property type="match status" value="1"/>
</dbReference>
<evidence type="ECO:0000313" key="1">
    <source>
        <dbReference type="EMBL" id="PIS22933.1"/>
    </source>
</evidence>
<evidence type="ECO:0000313" key="2">
    <source>
        <dbReference type="Proteomes" id="UP000230340"/>
    </source>
</evidence>
<dbReference type="Gene3D" id="3.40.50.2000">
    <property type="entry name" value="Glycogen Phosphorylase B"/>
    <property type="match status" value="2"/>
</dbReference>
<reference evidence="2" key="1">
    <citation type="submission" date="2017-09" db="EMBL/GenBank/DDBJ databases">
        <title>Depth-based differentiation of microbial function through sediment-hosted aquifers and enrichment of novel symbionts in the deep terrestrial subsurface.</title>
        <authorList>
            <person name="Probst A.J."/>
            <person name="Ladd B."/>
            <person name="Jarett J.K."/>
            <person name="Geller-Mcgrath D.E."/>
            <person name="Sieber C.M.K."/>
            <person name="Emerson J.B."/>
            <person name="Anantharaman K."/>
            <person name="Thomas B.C."/>
            <person name="Malmstrom R."/>
            <person name="Stieglmeier M."/>
            <person name="Klingl A."/>
            <person name="Woyke T."/>
            <person name="Ryan C.M."/>
            <person name="Banfield J.F."/>
        </authorList>
    </citation>
    <scope>NUCLEOTIDE SEQUENCE [LARGE SCALE GENOMIC DNA]</scope>
</reference>
<name>A0A2H0XDD9_UNCKA</name>
<comment type="caution">
    <text evidence="1">The sequence shown here is derived from an EMBL/GenBank/DDBJ whole genome shotgun (WGS) entry which is preliminary data.</text>
</comment>
<sequence length="378" mass="43663">MNIVILSNQSFFQELKTNKWHTATHLSRLGHRVVFIDPPLRFKAIKNLFSGKHSDDSLGVIVLRPLRPSLLKDFTKPFPILDHLFVKYTAWKIKQLLGNDIVLWVYHIGYPDLVELIKQIKPIKLIYDLVDEYTEFPEYKNIKSWIIERENWLLKEADICFTSAPALYKKAFKINKNSYYTPNAGDFELFSKAVLGVPSDIKDIPHPRVGFAGALDDFKVDIGLIKKCAEELPKVSFVLIGPQRVSQGANFNSSALTKYSNIHLLGQKKFMELPQYYQNFGAYYIPYVLNDYTMGGCFPVKFFEALSCGLPLTVTNLPAYHEFKDFCYIAKSDNDFVRLVKKSLEEDSKDRRSDRQKIAKANSYDNKVKKQLELLRHL</sequence>
<protein>
    <recommendedName>
        <fullName evidence="3">Glycosyl transferase family 1</fullName>
    </recommendedName>
</protein>
<dbReference type="Proteomes" id="UP000230340">
    <property type="component" value="Unassembled WGS sequence"/>
</dbReference>
<accession>A0A2H0XDD9</accession>
<proteinExistence type="predicted"/>
<dbReference type="Pfam" id="PF13692">
    <property type="entry name" value="Glyco_trans_1_4"/>
    <property type="match status" value="1"/>
</dbReference>
<gene>
    <name evidence="1" type="ORF">COT49_02485</name>
</gene>
<dbReference type="EMBL" id="PEYT01000023">
    <property type="protein sequence ID" value="PIS22933.1"/>
    <property type="molecule type" value="Genomic_DNA"/>
</dbReference>
<dbReference type="AlphaFoldDB" id="A0A2H0XDD9"/>
<evidence type="ECO:0008006" key="3">
    <source>
        <dbReference type="Google" id="ProtNLM"/>
    </source>
</evidence>